<evidence type="ECO:0000313" key="9">
    <source>
        <dbReference type="EMBL" id="KAK4092140.1"/>
    </source>
</evidence>
<dbReference type="Pfam" id="PF00083">
    <property type="entry name" value="Sugar_tr"/>
    <property type="match status" value="2"/>
</dbReference>
<comment type="similarity">
    <text evidence="2">Belongs to the major facilitator superfamily. Sugar transporter (TC 2.A.1.1) family.</text>
</comment>
<name>A0ABR0C7I4_PURLI</name>
<evidence type="ECO:0000256" key="1">
    <source>
        <dbReference type="ARBA" id="ARBA00004141"/>
    </source>
</evidence>
<keyword evidence="4 7" id="KW-1133">Transmembrane helix</keyword>
<dbReference type="InterPro" id="IPR036259">
    <property type="entry name" value="MFS_trans_sf"/>
</dbReference>
<evidence type="ECO:0000256" key="5">
    <source>
        <dbReference type="ARBA" id="ARBA00023136"/>
    </source>
</evidence>
<reference evidence="9 10" key="1">
    <citation type="journal article" date="2024" name="Microbiol. Resour. Announc.">
        <title>Genome annotations for the ascomycete fungi Trichoderma harzianum, Trichoderma aggressivum, and Purpureocillium lilacinum.</title>
        <authorList>
            <person name="Beijen E.P.W."/>
            <person name="Ohm R.A."/>
        </authorList>
    </citation>
    <scope>NUCLEOTIDE SEQUENCE [LARGE SCALE GENOMIC DNA]</scope>
    <source>
        <strain evidence="9 10">CBS 150709</strain>
    </source>
</reference>
<feature type="transmembrane region" description="Helical" evidence="7">
    <location>
        <begin position="417"/>
        <end position="439"/>
    </location>
</feature>
<dbReference type="Gene3D" id="1.20.1250.20">
    <property type="entry name" value="MFS general substrate transporter like domains"/>
    <property type="match status" value="1"/>
</dbReference>
<dbReference type="PANTHER" id="PTHR48022:SF15">
    <property type="entry name" value="ALPHA-GLUCOSIDE TRANSPORTER, PUTATIVE (AFU_ORTHOLOGUE AFUA_5G00500)-RELATED"/>
    <property type="match status" value="1"/>
</dbReference>
<accession>A0ABR0C7I4</accession>
<keyword evidence="10" id="KW-1185">Reference proteome</keyword>
<dbReference type="InterPro" id="IPR020846">
    <property type="entry name" value="MFS_dom"/>
</dbReference>
<dbReference type="EMBL" id="JAWRVI010000009">
    <property type="protein sequence ID" value="KAK4092140.1"/>
    <property type="molecule type" value="Genomic_DNA"/>
</dbReference>
<dbReference type="Proteomes" id="UP001287286">
    <property type="component" value="Unassembled WGS sequence"/>
</dbReference>
<protein>
    <recommendedName>
        <fullName evidence="8">Major facilitator superfamily (MFS) profile domain-containing protein</fullName>
    </recommendedName>
</protein>
<feature type="transmembrane region" description="Helical" evidence="7">
    <location>
        <begin position="108"/>
        <end position="126"/>
    </location>
</feature>
<feature type="transmembrane region" description="Helical" evidence="7">
    <location>
        <begin position="392"/>
        <end position="411"/>
    </location>
</feature>
<feature type="transmembrane region" description="Helical" evidence="7">
    <location>
        <begin position="69"/>
        <end position="96"/>
    </location>
</feature>
<comment type="caution">
    <text evidence="9">The sequence shown here is derived from an EMBL/GenBank/DDBJ whole genome shotgun (WGS) entry which is preliminary data.</text>
</comment>
<feature type="transmembrane region" description="Helical" evidence="7">
    <location>
        <begin position="28"/>
        <end position="49"/>
    </location>
</feature>
<evidence type="ECO:0000256" key="2">
    <source>
        <dbReference type="ARBA" id="ARBA00010992"/>
    </source>
</evidence>
<dbReference type="PANTHER" id="PTHR48022">
    <property type="entry name" value="PLASTIDIC GLUCOSE TRANSPORTER 4"/>
    <property type="match status" value="1"/>
</dbReference>
<feature type="transmembrane region" description="Helical" evidence="7">
    <location>
        <begin position="451"/>
        <end position="475"/>
    </location>
</feature>
<feature type="transmembrane region" description="Helical" evidence="7">
    <location>
        <begin position="361"/>
        <end position="380"/>
    </location>
</feature>
<feature type="transmembrane region" description="Helical" evidence="7">
    <location>
        <begin position="487"/>
        <end position="505"/>
    </location>
</feature>
<dbReference type="InterPro" id="IPR005828">
    <property type="entry name" value="MFS_sugar_transport-like"/>
</dbReference>
<evidence type="ECO:0000256" key="7">
    <source>
        <dbReference type="SAM" id="Phobius"/>
    </source>
</evidence>
<gene>
    <name evidence="9" type="ORF">Purlil1_3393</name>
</gene>
<feature type="transmembrane region" description="Helical" evidence="7">
    <location>
        <begin position="160"/>
        <end position="177"/>
    </location>
</feature>
<keyword evidence="3 7" id="KW-0812">Transmembrane</keyword>
<dbReference type="PROSITE" id="PS50850">
    <property type="entry name" value="MFS"/>
    <property type="match status" value="1"/>
</dbReference>
<proteinExistence type="inferred from homology"/>
<feature type="transmembrane region" description="Helical" evidence="7">
    <location>
        <begin position="220"/>
        <end position="241"/>
    </location>
</feature>
<dbReference type="InterPro" id="IPR050360">
    <property type="entry name" value="MFS_Sugar_Transporters"/>
</dbReference>
<feature type="compositionally biased region" description="Basic and acidic residues" evidence="6">
    <location>
        <begin position="545"/>
        <end position="566"/>
    </location>
</feature>
<evidence type="ECO:0000313" key="10">
    <source>
        <dbReference type="Proteomes" id="UP001287286"/>
    </source>
</evidence>
<feature type="transmembrane region" description="Helical" evidence="7">
    <location>
        <begin position="189"/>
        <end position="208"/>
    </location>
</feature>
<keyword evidence="5 7" id="KW-0472">Membrane</keyword>
<sequence>MAVSPAEIDYNVINPSNKWRMLRVQWRYGLWALWTSIGSMMLGFDYVIGSQLAALSEFQKFFGVQQPDGSWIIPATYLSAWGAIGLGCDVIASWLAAPLLEKYGRKPLILFSAFVSVVAIILQQLATNWRVHLAGRAVNGAWFLVPWAGRLVEEHVADEPAPGIAIGIMFTISPLWIGETCRPELRGFWLCFFNTSIIWGQMLVVIVARATSSLDTKWQWWIPVICMYIYPFMLIVVWPFFPESPYWLVREEKYDAARKSLERMYGFENPEFYDIEIRRLQEDVRLCEEMTGTSKSQKLIFGFLPSPTAELQCFDKQNRKRTLTAICAASSQQVIGAAFVIGNATYFLELLGVKQFFDASVVLYIIMLLSSAAAFPLSEVVGRRTLIVPSQFLLCFFLLLIGIMGCVPNQAKAGWAIVVFIYLWAIVYQVSIGATGFVLASEVATLRLRAVTQALVTMSNGVWGLIMQFTIPYMINPDAGHLGGKVGFIFFGLGLIVSVLGWFLYPETKGVRFEKLDELYAKGVKPRHFKKYENQTDIDNQIGSKQEEIEAESRVETKIDHSAVSK</sequence>
<feature type="region of interest" description="Disordered" evidence="6">
    <location>
        <begin position="541"/>
        <end position="566"/>
    </location>
</feature>
<dbReference type="InterPro" id="IPR005829">
    <property type="entry name" value="Sugar_transporter_CS"/>
</dbReference>
<dbReference type="PROSITE" id="PS00216">
    <property type="entry name" value="SUGAR_TRANSPORT_1"/>
    <property type="match status" value="2"/>
</dbReference>
<evidence type="ECO:0000256" key="3">
    <source>
        <dbReference type="ARBA" id="ARBA00022692"/>
    </source>
</evidence>
<evidence type="ECO:0000256" key="6">
    <source>
        <dbReference type="SAM" id="MobiDB-lite"/>
    </source>
</evidence>
<evidence type="ECO:0000256" key="4">
    <source>
        <dbReference type="ARBA" id="ARBA00022989"/>
    </source>
</evidence>
<feature type="transmembrane region" description="Helical" evidence="7">
    <location>
        <begin position="322"/>
        <end position="341"/>
    </location>
</feature>
<feature type="domain" description="Major facilitator superfamily (MFS) profile" evidence="8">
    <location>
        <begin position="31"/>
        <end position="509"/>
    </location>
</feature>
<evidence type="ECO:0000259" key="8">
    <source>
        <dbReference type="PROSITE" id="PS50850"/>
    </source>
</evidence>
<comment type="subcellular location">
    <subcellularLocation>
        <location evidence="1">Membrane</location>
        <topology evidence="1">Multi-pass membrane protein</topology>
    </subcellularLocation>
</comment>
<organism evidence="9 10">
    <name type="scientific">Purpureocillium lilacinum</name>
    <name type="common">Paecilomyces lilacinus</name>
    <dbReference type="NCBI Taxonomy" id="33203"/>
    <lineage>
        <taxon>Eukaryota</taxon>
        <taxon>Fungi</taxon>
        <taxon>Dikarya</taxon>
        <taxon>Ascomycota</taxon>
        <taxon>Pezizomycotina</taxon>
        <taxon>Sordariomycetes</taxon>
        <taxon>Hypocreomycetidae</taxon>
        <taxon>Hypocreales</taxon>
        <taxon>Ophiocordycipitaceae</taxon>
        <taxon>Purpureocillium</taxon>
    </lineage>
</organism>
<dbReference type="SUPFAM" id="SSF103473">
    <property type="entry name" value="MFS general substrate transporter"/>
    <property type="match status" value="2"/>
</dbReference>